<dbReference type="SUPFAM" id="SSF63829">
    <property type="entry name" value="Calcium-dependent phosphotriesterase"/>
    <property type="match status" value="1"/>
</dbReference>
<dbReference type="RefSeq" id="WP_264788159.1">
    <property type="nucleotide sequence ID" value="NZ_AP026867.1"/>
</dbReference>
<dbReference type="PANTHER" id="PTHR43547">
    <property type="entry name" value="TWO-COMPONENT HISTIDINE KINASE"/>
    <property type="match status" value="1"/>
</dbReference>
<evidence type="ECO:0008006" key="4">
    <source>
        <dbReference type="Google" id="ProtNLM"/>
    </source>
</evidence>
<accession>A0A915YGN8</accession>
<dbReference type="GO" id="GO:0000155">
    <property type="term" value="F:phosphorelay sensor kinase activity"/>
    <property type="evidence" value="ECO:0007669"/>
    <property type="project" value="TreeGrafter"/>
</dbReference>
<gene>
    <name evidence="2" type="ORF">AsAng_0035330</name>
</gene>
<evidence type="ECO:0000256" key="1">
    <source>
        <dbReference type="ARBA" id="ARBA00022553"/>
    </source>
</evidence>
<dbReference type="KEGG" id="aup:AsAng_0035330"/>
<reference evidence="2" key="1">
    <citation type="submission" date="2022-09" db="EMBL/GenBank/DDBJ databases">
        <title>Aureispira anguillicida sp. nov., isolated from Leptocephalus of Japanese eel Anguilla japonica.</title>
        <authorList>
            <person name="Yuasa K."/>
            <person name="Mekata T."/>
            <person name="Ikunari K."/>
        </authorList>
    </citation>
    <scope>NUCLEOTIDE SEQUENCE</scope>
    <source>
        <strain evidence="2">EL160426</strain>
    </source>
</reference>
<evidence type="ECO:0000313" key="2">
    <source>
        <dbReference type="EMBL" id="BDS12808.1"/>
    </source>
</evidence>
<dbReference type="Gene3D" id="2.130.10.10">
    <property type="entry name" value="YVTN repeat-like/Quinoprotein amine dehydrogenase"/>
    <property type="match status" value="3"/>
</dbReference>
<sequence length="361" mass="40922">MKKKKIAFHRVTALILIISTIGIPPSNGQVAQPSKIENNTPTTLNPSITTEIKDPLFFMEGQLCQHLRKIFQDSKGNLWFGTNVYDLMRYNGETLKYITKKEGFSGGRVTGIMEDKAGNLWFATGGGLNKYDGKSFTVFTEEHGLPNSEIWSLWIDSDGMIWIGHNEGLSRFDGNEFKNIAVPKPAVKEANVIYSPDRITGIIEDKEGNLWLGTDGFGICRYNGKTFTHFTTEKGLCDNTIYELMLDRKGNIWIGTFFGGVSKYDGKKFTNYTKDKIVNGVEVSGFFEDNNGDVWFGVENNGVYRYDGNSFSHYYKKEGLDALILSIYRDKENRFWFGGWGGLFRYDEGSFRPVTKDGPWE</sequence>
<evidence type="ECO:0000313" key="3">
    <source>
        <dbReference type="Proteomes" id="UP001060919"/>
    </source>
</evidence>
<keyword evidence="3" id="KW-1185">Reference proteome</keyword>
<dbReference type="Pfam" id="PF07494">
    <property type="entry name" value="Reg_prop"/>
    <property type="match status" value="4"/>
</dbReference>
<keyword evidence="1" id="KW-0597">Phosphoprotein</keyword>
<protein>
    <recommendedName>
        <fullName evidence="4">Two component regulator propeller</fullName>
    </recommendedName>
</protein>
<dbReference type="InterPro" id="IPR015943">
    <property type="entry name" value="WD40/YVTN_repeat-like_dom_sf"/>
</dbReference>
<dbReference type="PANTHER" id="PTHR43547:SF2">
    <property type="entry name" value="HYBRID SIGNAL TRANSDUCTION HISTIDINE KINASE C"/>
    <property type="match status" value="1"/>
</dbReference>
<name>A0A915YGN8_9BACT</name>
<dbReference type="InterPro" id="IPR011110">
    <property type="entry name" value="Reg_prop"/>
</dbReference>
<dbReference type="Proteomes" id="UP001060919">
    <property type="component" value="Chromosome"/>
</dbReference>
<organism evidence="2 3">
    <name type="scientific">Aureispira anguillae</name>
    <dbReference type="NCBI Taxonomy" id="2864201"/>
    <lineage>
        <taxon>Bacteria</taxon>
        <taxon>Pseudomonadati</taxon>
        <taxon>Bacteroidota</taxon>
        <taxon>Saprospiria</taxon>
        <taxon>Saprospirales</taxon>
        <taxon>Saprospiraceae</taxon>
        <taxon>Aureispira</taxon>
    </lineage>
</organism>
<proteinExistence type="predicted"/>
<dbReference type="EMBL" id="AP026867">
    <property type="protein sequence ID" value="BDS12808.1"/>
    <property type="molecule type" value="Genomic_DNA"/>
</dbReference>
<dbReference type="AlphaFoldDB" id="A0A915YGN8"/>